<organism evidence="2 3">
    <name type="scientific">Sporosarcina psychrophila</name>
    <name type="common">Bacillus psychrophilus</name>
    <dbReference type="NCBI Taxonomy" id="1476"/>
    <lineage>
        <taxon>Bacteria</taxon>
        <taxon>Bacillati</taxon>
        <taxon>Bacillota</taxon>
        <taxon>Bacilli</taxon>
        <taxon>Bacillales</taxon>
        <taxon>Caryophanaceae</taxon>
        <taxon>Sporosarcina</taxon>
    </lineage>
</organism>
<dbReference type="EMBL" id="DYWT01000101">
    <property type="protein sequence ID" value="HJF31326.1"/>
    <property type="molecule type" value="Genomic_DNA"/>
</dbReference>
<feature type="region of interest" description="Disordered" evidence="1">
    <location>
        <begin position="18"/>
        <end position="151"/>
    </location>
</feature>
<accession>A0A921FYD9</accession>
<reference evidence="2" key="2">
    <citation type="submission" date="2021-09" db="EMBL/GenBank/DDBJ databases">
        <authorList>
            <person name="Gilroy R."/>
        </authorList>
    </citation>
    <scope>NUCLEOTIDE SEQUENCE</scope>
    <source>
        <strain evidence="2">CHK171-7178</strain>
    </source>
</reference>
<protein>
    <submittedName>
        <fullName evidence="2">Uncharacterized protein</fullName>
    </submittedName>
</protein>
<dbReference type="Proteomes" id="UP000698173">
    <property type="component" value="Unassembled WGS sequence"/>
</dbReference>
<evidence type="ECO:0000313" key="2">
    <source>
        <dbReference type="EMBL" id="HJF31326.1"/>
    </source>
</evidence>
<evidence type="ECO:0000313" key="3">
    <source>
        <dbReference type="Proteomes" id="UP000698173"/>
    </source>
</evidence>
<proteinExistence type="predicted"/>
<feature type="compositionally biased region" description="Basic and acidic residues" evidence="1">
    <location>
        <begin position="48"/>
        <end position="65"/>
    </location>
</feature>
<feature type="compositionally biased region" description="Basic and acidic residues" evidence="1">
    <location>
        <begin position="89"/>
        <end position="116"/>
    </location>
</feature>
<feature type="compositionally biased region" description="Polar residues" evidence="1">
    <location>
        <begin position="33"/>
        <end position="47"/>
    </location>
</feature>
<sequence length="169" mass="18800">MEQIIIIIIMAVVGSIFNSKSKKKEPAKGPQSKPFTATGGTPDSPTTKLKEMSKELYRELQKEMAGEDPEPPSRQLQRQQKTPTPLAIEEAKPSRSTNERKERTDSSSNRHTERPDSSVNRHSGRLSAHGGKRQPATAMESHNLMPKNQNDLLKGIVFSEIFGPPKSKQ</sequence>
<dbReference type="AlphaFoldDB" id="A0A921FYD9"/>
<name>A0A921FYD9_SPOPS</name>
<evidence type="ECO:0000256" key="1">
    <source>
        <dbReference type="SAM" id="MobiDB-lite"/>
    </source>
</evidence>
<comment type="caution">
    <text evidence="2">The sequence shown here is derived from an EMBL/GenBank/DDBJ whole genome shotgun (WGS) entry which is preliminary data.</text>
</comment>
<gene>
    <name evidence="2" type="ORF">K8V56_06035</name>
</gene>
<reference evidence="2" key="1">
    <citation type="journal article" date="2021" name="PeerJ">
        <title>Extensive microbial diversity within the chicken gut microbiome revealed by metagenomics and culture.</title>
        <authorList>
            <person name="Gilroy R."/>
            <person name="Ravi A."/>
            <person name="Getino M."/>
            <person name="Pursley I."/>
            <person name="Horton D.L."/>
            <person name="Alikhan N.F."/>
            <person name="Baker D."/>
            <person name="Gharbi K."/>
            <person name="Hall N."/>
            <person name="Watson M."/>
            <person name="Adriaenssens E.M."/>
            <person name="Foster-Nyarko E."/>
            <person name="Jarju S."/>
            <person name="Secka A."/>
            <person name="Antonio M."/>
            <person name="Oren A."/>
            <person name="Chaudhuri R.R."/>
            <person name="La Ragione R."/>
            <person name="Hildebrand F."/>
            <person name="Pallen M.J."/>
        </authorList>
    </citation>
    <scope>NUCLEOTIDE SEQUENCE</scope>
    <source>
        <strain evidence="2">CHK171-7178</strain>
    </source>
</reference>
<feature type="compositionally biased region" description="Polar residues" evidence="1">
    <location>
        <begin position="74"/>
        <end position="83"/>
    </location>
</feature>